<sequence length="181" mass="21168">MDYSSGAGIGEKRSLPRENVEEELRKQLKEEMKRSDDWLKERNQLYEKLDEMSKVGLAYEKEEEDRGQGVIKKKKNLENNYVCRQSKKKKTAYEQLERASQAIVAQGKEEARTIAKEVVVLAAQNSRLEQRLEELQTELEQRTHEIELLSQVNVIQTRQLRHGPMMSDQNVFVTTQKNLFV</sequence>
<accession>X6LCN1</accession>
<protein>
    <submittedName>
        <fullName evidence="3">S-layer-like domain protein</fullName>
    </submittedName>
</protein>
<keyword evidence="1" id="KW-0175">Coiled coil</keyword>
<proteinExistence type="predicted"/>
<dbReference type="EMBL" id="ASPP01046553">
    <property type="protein sequence ID" value="ETN98484.1"/>
    <property type="molecule type" value="Genomic_DNA"/>
</dbReference>
<dbReference type="Proteomes" id="UP000023152">
    <property type="component" value="Unassembled WGS sequence"/>
</dbReference>
<evidence type="ECO:0000256" key="1">
    <source>
        <dbReference type="SAM" id="Coils"/>
    </source>
</evidence>
<comment type="caution">
    <text evidence="3">The sequence shown here is derived from an EMBL/GenBank/DDBJ whole genome shotgun (WGS) entry which is preliminary data.</text>
</comment>
<dbReference type="AlphaFoldDB" id="X6LCN1"/>
<evidence type="ECO:0000256" key="2">
    <source>
        <dbReference type="SAM" id="MobiDB-lite"/>
    </source>
</evidence>
<feature type="coiled-coil region" evidence="1">
    <location>
        <begin position="118"/>
        <end position="152"/>
    </location>
</feature>
<reference evidence="3 4" key="1">
    <citation type="journal article" date="2013" name="Curr. Biol.">
        <title>The Genome of the Foraminiferan Reticulomyxa filosa.</title>
        <authorList>
            <person name="Glockner G."/>
            <person name="Hulsmann N."/>
            <person name="Schleicher M."/>
            <person name="Noegel A.A."/>
            <person name="Eichinger L."/>
            <person name="Gallinger C."/>
            <person name="Pawlowski J."/>
            <person name="Sierra R."/>
            <person name="Euteneuer U."/>
            <person name="Pillet L."/>
            <person name="Moustafa A."/>
            <person name="Platzer M."/>
            <person name="Groth M."/>
            <person name="Szafranski K."/>
            <person name="Schliwa M."/>
        </authorList>
    </citation>
    <scope>NUCLEOTIDE SEQUENCE [LARGE SCALE GENOMIC DNA]</scope>
</reference>
<feature type="region of interest" description="Disordered" evidence="2">
    <location>
        <begin position="1"/>
        <end position="22"/>
    </location>
</feature>
<feature type="compositionally biased region" description="Basic and acidic residues" evidence="2">
    <location>
        <begin position="10"/>
        <end position="22"/>
    </location>
</feature>
<evidence type="ECO:0000313" key="3">
    <source>
        <dbReference type="EMBL" id="ETN98484.1"/>
    </source>
</evidence>
<evidence type="ECO:0000313" key="4">
    <source>
        <dbReference type="Proteomes" id="UP000023152"/>
    </source>
</evidence>
<keyword evidence="4" id="KW-1185">Reference proteome</keyword>
<gene>
    <name evidence="3" type="ORF">RFI_39012</name>
</gene>
<name>X6LCN1_RETFI</name>
<organism evidence="3 4">
    <name type="scientific">Reticulomyxa filosa</name>
    <dbReference type="NCBI Taxonomy" id="46433"/>
    <lineage>
        <taxon>Eukaryota</taxon>
        <taxon>Sar</taxon>
        <taxon>Rhizaria</taxon>
        <taxon>Retaria</taxon>
        <taxon>Foraminifera</taxon>
        <taxon>Monothalamids</taxon>
        <taxon>Reticulomyxidae</taxon>
        <taxon>Reticulomyxa</taxon>
    </lineage>
</organism>